<dbReference type="CDD" id="cd00051">
    <property type="entry name" value="EFh"/>
    <property type="match status" value="1"/>
</dbReference>
<dbReference type="Proteomes" id="UP000261680">
    <property type="component" value="Unplaced"/>
</dbReference>
<dbReference type="InterPro" id="IPR018247">
    <property type="entry name" value="EF_Hand_1_Ca_BS"/>
</dbReference>
<dbReference type="GO" id="GO:0005509">
    <property type="term" value="F:calcium ion binding"/>
    <property type="evidence" value="ECO:0007669"/>
    <property type="project" value="InterPro"/>
</dbReference>
<reference evidence="6" key="1">
    <citation type="submission" date="2025-08" db="UniProtKB">
        <authorList>
            <consortium name="RefSeq"/>
        </authorList>
    </citation>
    <scope>IDENTIFICATION</scope>
    <source>
        <tissue evidence="6">Whole blood</tissue>
    </source>
</reference>
<organism evidence="5 6">
    <name type="scientific">Ursus maritimus</name>
    <name type="common">Polar bear</name>
    <name type="synonym">Thalarctos maritimus</name>
    <dbReference type="NCBI Taxonomy" id="29073"/>
    <lineage>
        <taxon>Eukaryota</taxon>
        <taxon>Metazoa</taxon>
        <taxon>Chordata</taxon>
        <taxon>Craniata</taxon>
        <taxon>Vertebrata</taxon>
        <taxon>Euteleostomi</taxon>
        <taxon>Mammalia</taxon>
        <taxon>Eutheria</taxon>
        <taxon>Laurasiatheria</taxon>
        <taxon>Carnivora</taxon>
        <taxon>Caniformia</taxon>
        <taxon>Ursidae</taxon>
        <taxon>Ursus</taxon>
    </lineage>
</organism>
<evidence type="ECO:0000313" key="5">
    <source>
        <dbReference type="Proteomes" id="UP000261680"/>
    </source>
</evidence>
<dbReference type="Gene3D" id="1.10.238.10">
    <property type="entry name" value="EF-hand"/>
    <property type="match status" value="1"/>
</dbReference>
<dbReference type="KEGG" id="umr:103665881"/>
<keyword evidence="5" id="KW-1185">Reference proteome</keyword>
<dbReference type="Pfam" id="PF13833">
    <property type="entry name" value="EF-hand_8"/>
    <property type="match status" value="1"/>
</dbReference>
<feature type="compositionally biased region" description="Gly residues" evidence="3">
    <location>
        <begin position="1"/>
        <end position="12"/>
    </location>
</feature>
<feature type="region of interest" description="Disordered" evidence="3">
    <location>
        <begin position="290"/>
        <end position="386"/>
    </location>
</feature>
<feature type="region of interest" description="Disordered" evidence="3">
    <location>
        <begin position="1"/>
        <end position="87"/>
    </location>
</feature>
<evidence type="ECO:0000256" key="3">
    <source>
        <dbReference type="SAM" id="MobiDB-lite"/>
    </source>
</evidence>
<feature type="compositionally biased region" description="Basic and acidic residues" evidence="3">
    <location>
        <begin position="41"/>
        <end position="51"/>
    </location>
</feature>
<dbReference type="AlphaFoldDB" id="A0A8M1GN70"/>
<dbReference type="InterPro" id="IPR011992">
    <property type="entry name" value="EF-hand-dom_pair"/>
</dbReference>
<evidence type="ECO:0000256" key="1">
    <source>
        <dbReference type="ARBA" id="ARBA00022723"/>
    </source>
</evidence>
<gene>
    <name evidence="6" type="primary">LOC103665881</name>
</gene>
<keyword evidence="1" id="KW-0479">Metal-binding</keyword>
<sequence>MVLGEGLLGVGWPGSRRQKTERSPSSAQGTSRPPPQPRRLPRQDPGGEQRRGVQKGRPQQPTALLTQRQPASVKATGAEQSSQRPGEFRRLAATNSAPSGSGSQSSSAGENLLPLTARQLAAFQEIFKLFSSSPAGTVDMRSMKAALRHVGIQLSPQEMCEAVQQADLDGDGTVSFKDFLGVLTDSHRLAQCLGQVRNSRFCDPQGLQTLFLEMLFKLMSQGFLPHKVVQEVMSYYTKKQRALRVNPGWKGRSRGGTVHTHAGLTFFCQAARLGGLSSAELERSLHRLHKAGARSPYSQIPNLDGRTPPEDRTRQRAPCPDVRLPKSGQSSSHKLALTQRSRSQGFVGQPLDYLRPLKMTPSPPTLVQKQPFSPSPACLQKPAMKK</sequence>
<dbReference type="OrthoDB" id="26525at2759"/>
<evidence type="ECO:0000259" key="4">
    <source>
        <dbReference type="PROSITE" id="PS50222"/>
    </source>
</evidence>
<dbReference type="PROSITE" id="PS50222">
    <property type="entry name" value="EF_HAND_2"/>
    <property type="match status" value="1"/>
</dbReference>
<feature type="compositionally biased region" description="Polar residues" evidence="3">
    <location>
        <begin position="327"/>
        <end position="346"/>
    </location>
</feature>
<dbReference type="PROSITE" id="PS00018">
    <property type="entry name" value="EF_HAND_1"/>
    <property type="match status" value="1"/>
</dbReference>
<keyword evidence="2" id="KW-0106">Calcium</keyword>
<protein>
    <submittedName>
        <fullName evidence="6">Spermatogenesis-associated protein 21-like</fullName>
    </submittedName>
</protein>
<dbReference type="InterPro" id="IPR002048">
    <property type="entry name" value="EF_hand_dom"/>
</dbReference>
<proteinExistence type="predicted"/>
<dbReference type="RefSeq" id="XP_040497151.1">
    <property type="nucleotide sequence ID" value="XM_040641217.1"/>
</dbReference>
<dbReference type="PANTHER" id="PTHR47500:SF4">
    <property type="entry name" value="EF-HAND CALCIUM BINDING DOMAIN 15"/>
    <property type="match status" value="1"/>
</dbReference>
<dbReference type="GeneID" id="103665881"/>
<evidence type="ECO:0000256" key="2">
    <source>
        <dbReference type="ARBA" id="ARBA00022837"/>
    </source>
</evidence>
<accession>A0A8M1GN70</accession>
<dbReference type="InterPro" id="IPR043520">
    <property type="entry name" value="SPT21"/>
</dbReference>
<evidence type="ECO:0000313" key="6">
    <source>
        <dbReference type="RefSeq" id="XP_040497151.1"/>
    </source>
</evidence>
<feature type="compositionally biased region" description="Polar residues" evidence="3">
    <location>
        <begin position="57"/>
        <end position="70"/>
    </location>
</feature>
<dbReference type="PANTHER" id="PTHR47500">
    <property type="entry name" value="EF-HAND CALCIUM-BINDING DOMAIN-CONTAINING PROTEIN"/>
    <property type="match status" value="1"/>
</dbReference>
<name>A0A8M1GN70_URSMA</name>
<feature type="domain" description="EF-hand" evidence="4">
    <location>
        <begin position="154"/>
        <end position="189"/>
    </location>
</feature>
<dbReference type="SUPFAM" id="SSF47473">
    <property type="entry name" value="EF-hand"/>
    <property type="match status" value="1"/>
</dbReference>